<dbReference type="RefSeq" id="WP_127086705.1">
    <property type="nucleotide sequence ID" value="NZ_RSCL01000036.1"/>
</dbReference>
<reference evidence="1" key="1">
    <citation type="submission" date="2018-12" db="EMBL/GenBank/DDBJ databases">
        <authorList>
            <person name="Will S."/>
            <person name="Neumann-Schaal M."/>
            <person name="Henke P."/>
        </authorList>
    </citation>
    <scope>NUCLEOTIDE SEQUENCE</scope>
    <source>
        <strain evidence="1">PCC 7102</strain>
    </source>
</reference>
<evidence type="ECO:0000313" key="1">
    <source>
        <dbReference type="EMBL" id="RUS96521.1"/>
    </source>
</evidence>
<accession>A0A3S1C752</accession>
<proteinExistence type="predicted"/>
<dbReference type="EMBL" id="RSCL01000036">
    <property type="protein sequence ID" value="RUS96521.1"/>
    <property type="molecule type" value="Genomic_DNA"/>
</dbReference>
<organism evidence="1 2">
    <name type="scientific">Dulcicalothrix desertica PCC 7102</name>
    <dbReference type="NCBI Taxonomy" id="232991"/>
    <lineage>
        <taxon>Bacteria</taxon>
        <taxon>Bacillati</taxon>
        <taxon>Cyanobacteriota</taxon>
        <taxon>Cyanophyceae</taxon>
        <taxon>Nostocales</taxon>
        <taxon>Calotrichaceae</taxon>
        <taxon>Dulcicalothrix</taxon>
    </lineage>
</organism>
<sequence length="71" mass="8346">MNFLQQIKFTVRLPKRNLSAWYKAYGAVSTQKLTVIYDCNSQLRINRYIFLVNYIILTIDGQMQARTNNAI</sequence>
<evidence type="ECO:0000313" key="2">
    <source>
        <dbReference type="Proteomes" id="UP000271624"/>
    </source>
</evidence>
<keyword evidence="2" id="KW-1185">Reference proteome</keyword>
<comment type="caution">
    <text evidence="1">The sequence shown here is derived from an EMBL/GenBank/DDBJ whole genome shotgun (WGS) entry which is preliminary data.</text>
</comment>
<protein>
    <submittedName>
        <fullName evidence="1">Uncharacterized protein</fullName>
    </submittedName>
</protein>
<name>A0A3S1C752_9CYAN</name>
<gene>
    <name evidence="1" type="ORF">DSM106972_087080</name>
</gene>
<dbReference type="AlphaFoldDB" id="A0A3S1C752"/>
<reference evidence="1" key="2">
    <citation type="journal article" date="2019" name="Genome Biol. Evol.">
        <title>Day and night: Metabolic profiles and evolutionary relationships of six axenic non-marine cyanobacteria.</title>
        <authorList>
            <person name="Will S.E."/>
            <person name="Henke P."/>
            <person name="Boedeker C."/>
            <person name="Huang S."/>
            <person name="Brinkmann H."/>
            <person name="Rohde M."/>
            <person name="Jarek M."/>
            <person name="Friedl T."/>
            <person name="Seufert S."/>
            <person name="Schumacher M."/>
            <person name="Overmann J."/>
            <person name="Neumann-Schaal M."/>
            <person name="Petersen J."/>
        </authorList>
    </citation>
    <scope>NUCLEOTIDE SEQUENCE [LARGE SCALE GENOMIC DNA]</scope>
    <source>
        <strain evidence="1">PCC 7102</strain>
    </source>
</reference>
<dbReference type="Proteomes" id="UP000271624">
    <property type="component" value="Unassembled WGS sequence"/>
</dbReference>